<comment type="caution">
    <text evidence="3">The sequence shown here is derived from an EMBL/GenBank/DDBJ whole genome shotgun (WGS) entry which is preliminary data.</text>
</comment>
<sequence length="279" mass="28762">MTTTADHSLHAPSDTFGSSPRTAAHASSAAPTVALGRLVAVEARKLVDTRAGRWLLIATFALATLTTALLAYGSAEFAPGKPLLASELANTAIGSLTVLLPVLAIMLAASEWTQQGALVTFTLEPRRLRVLAAKVCALVAAALVSCVVAAGLSLAVAGVASGIGHQRVDWRLDAAVLVWSAAATLLATLQGFAFGALLMNTPAAIVVYFVTPMLLQAVSAIGSKVADALSWLNTSSAMAPIAQGAWNDVHWGKVAVSIGVWVVLPLIAGSVRLVRREVK</sequence>
<evidence type="ECO:0000313" key="3">
    <source>
        <dbReference type="EMBL" id="TBT94615.1"/>
    </source>
</evidence>
<feature type="transmembrane region" description="Helical" evidence="2">
    <location>
        <begin position="254"/>
        <end position="274"/>
    </location>
</feature>
<proteinExistence type="predicted"/>
<dbReference type="AlphaFoldDB" id="A0A4Q9KKB4"/>
<evidence type="ECO:0000256" key="2">
    <source>
        <dbReference type="SAM" id="Phobius"/>
    </source>
</evidence>
<feature type="transmembrane region" description="Helical" evidence="2">
    <location>
        <begin position="205"/>
        <end position="226"/>
    </location>
</feature>
<keyword evidence="2" id="KW-1133">Transmembrane helix</keyword>
<keyword evidence="2" id="KW-0472">Membrane</keyword>
<feature type="transmembrane region" description="Helical" evidence="2">
    <location>
        <begin position="54"/>
        <end position="72"/>
    </location>
</feature>
<dbReference type="RefSeq" id="WP_131172317.1">
    <property type="nucleotide sequence ID" value="NZ_FXTL01000011.1"/>
</dbReference>
<evidence type="ECO:0000256" key="1">
    <source>
        <dbReference type="SAM" id="MobiDB-lite"/>
    </source>
</evidence>
<protein>
    <submittedName>
        <fullName evidence="3">ABC transporter permease</fullName>
    </submittedName>
</protein>
<feature type="transmembrane region" description="Helical" evidence="2">
    <location>
        <begin position="176"/>
        <end position="198"/>
    </location>
</feature>
<feature type="transmembrane region" description="Helical" evidence="2">
    <location>
        <begin position="92"/>
        <end position="110"/>
    </location>
</feature>
<keyword evidence="2" id="KW-0812">Transmembrane</keyword>
<dbReference type="EMBL" id="SDMR01000011">
    <property type="protein sequence ID" value="TBT94615.1"/>
    <property type="molecule type" value="Genomic_DNA"/>
</dbReference>
<name>A0A4Q9KKB4_PROTD</name>
<dbReference type="OrthoDB" id="3822725at2"/>
<organism evidence="3 4">
    <name type="scientific">Propioniciclava tarda</name>
    <dbReference type="NCBI Taxonomy" id="433330"/>
    <lineage>
        <taxon>Bacteria</taxon>
        <taxon>Bacillati</taxon>
        <taxon>Actinomycetota</taxon>
        <taxon>Actinomycetes</taxon>
        <taxon>Propionibacteriales</taxon>
        <taxon>Propionibacteriaceae</taxon>
        <taxon>Propioniciclava</taxon>
    </lineage>
</organism>
<evidence type="ECO:0000313" key="4">
    <source>
        <dbReference type="Proteomes" id="UP000291933"/>
    </source>
</evidence>
<keyword evidence="4" id="KW-1185">Reference proteome</keyword>
<gene>
    <name evidence="3" type="ORF">ET996_09455</name>
</gene>
<dbReference type="Proteomes" id="UP000291933">
    <property type="component" value="Unassembled WGS sequence"/>
</dbReference>
<feature type="transmembrane region" description="Helical" evidence="2">
    <location>
        <begin position="131"/>
        <end position="156"/>
    </location>
</feature>
<reference evidence="3 4" key="1">
    <citation type="submission" date="2019-01" db="EMBL/GenBank/DDBJ databases">
        <title>Lactibacter flavus gen. nov., sp. nov., a novel bacterium of the family Propionibacteriaceae isolated from raw milk and dairy products.</title>
        <authorList>
            <person name="Huptas C."/>
            <person name="Wenning M."/>
            <person name="Breitenwieser F."/>
            <person name="Doll E."/>
            <person name="Von Neubeck M."/>
            <person name="Busse H.-J."/>
            <person name="Scherer S."/>
        </authorList>
    </citation>
    <scope>NUCLEOTIDE SEQUENCE [LARGE SCALE GENOMIC DNA]</scope>
    <source>
        <strain evidence="3 4">DSM 22130</strain>
    </source>
</reference>
<feature type="region of interest" description="Disordered" evidence="1">
    <location>
        <begin position="1"/>
        <end position="23"/>
    </location>
</feature>
<accession>A0A4Q9KKB4</accession>